<name>A0A8K0GWD3_9ROSA</name>
<protein>
    <submittedName>
        <fullName evidence="1">Uncharacterized protein</fullName>
    </submittedName>
</protein>
<comment type="caution">
    <text evidence="1">The sequence shown here is derived from an EMBL/GenBank/DDBJ whole genome shotgun (WGS) entry which is preliminary data.</text>
</comment>
<keyword evidence="2" id="KW-1185">Reference proteome</keyword>
<reference evidence="1" key="1">
    <citation type="submission" date="2020-03" db="EMBL/GenBank/DDBJ databases">
        <title>A high-quality chromosome-level genome assembly of a woody plant with both climbing and erect habits, Rhamnella rubrinervis.</title>
        <authorList>
            <person name="Lu Z."/>
            <person name="Yang Y."/>
            <person name="Zhu X."/>
            <person name="Sun Y."/>
        </authorList>
    </citation>
    <scope>NUCLEOTIDE SEQUENCE</scope>
    <source>
        <strain evidence="1">BYM</strain>
        <tissue evidence="1">Leaf</tissue>
    </source>
</reference>
<evidence type="ECO:0000313" key="1">
    <source>
        <dbReference type="EMBL" id="KAF3441009.1"/>
    </source>
</evidence>
<proteinExistence type="predicted"/>
<evidence type="ECO:0000313" key="2">
    <source>
        <dbReference type="Proteomes" id="UP000796880"/>
    </source>
</evidence>
<dbReference type="EMBL" id="VOIH02000008">
    <property type="protein sequence ID" value="KAF3441009.1"/>
    <property type="molecule type" value="Genomic_DNA"/>
</dbReference>
<dbReference type="OrthoDB" id="343216at2759"/>
<gene>
    <name evidence="1" type="ORF">FNV43_RR19295</name>
</gene>
<dbReference type="Proteomes" id="UP000796880">
    <property type="component" value="Unassembled WGS sequence"/>
</dbReference>
<organism evidence="1 2">
    <name type="scientific">Rhamnella rubrinervis</name>
    <dbReference type="NCBI Taxonomy" id="2594499"/>
    <lineage>
        <taxon>Eukaryota</taxon>
        <taxon>Viridiplantae</taxon>
        <taxon>Streptophyta</taxon>
        <taxon>Embryophyta</taxon>
        <taxon>Tracheophyta</taxon>
        <taxon>Spermatophyta</taxon>
        <taxon>Magnoliopsida</taxon>
        <taxon>eudicotyledons</taxon>
        <taxon>Gunneridae</taxon>
        <taxon>Pentapetalae</taxon>
        <taxon>rosids</taxon>
        <taxon>fabids</taxon>
        <taxon>Rosales</taxon>
        <taxon>Rhamnaceae</taxon>
        <taxon>rhamnoid group</taxon>
        <taxon>Rhamneae</taxon>
        <taxon>Rhamnella</taxon>
    </lineage>
</organism>
<dbReference type="AlphaFoldDB" id="A0A8K0GWD3"/>
<sequence length="141" mass="15980">MWRISKFFGVLGTYGEPVRELSGQEVVGGRRKLAENCVGRYARRGDSLKVMSRTLLEGLRKMAEEASRGTEGHVLGRCWRTREGVGGLWEVGGGHRKMTDGHRKLLEGHRKLLECRSKMLEGRKKLSEGIWKLAEGRRKMA</sequence>
<accession>A0A8K0GWD3</accession>